<evidence type="ECO:0000256" key="1">
    <source>
        <dbReference type="ARBA" id="ARBA00004606"/>
    </source>
</evidence>
<keyword evidence="5" id="KW-0325">Glycoprotein</keyword>
<name>A0ABZ3C6J5_9ACTN</name>
<evidence type="ECO:0000256" key="5">
    <source>
        <dbReference type="ARBA" id="ARBA00023180"/>
    </source>
</evidence>
<organism evidence="6 7">
    <name type="scientific">Propioniciclava soli</name>
    <dbReference type="NCBI Taxonomy" id="2775081"/>
    <lineage>
        <taxon>Bacteria</taxon>
        <taxon>Bacillati</taxon>
        <taxon>Actinomycetota</taxon>
        <taxon>Actinomycetes</taxon>
        <taxon>Propionibacteriales</taxon>
        <taxon>Propionibacteriaceae</taxon>
        <taxon>Propioniciclava</taxon>
    </lineage>
</organism>
<keyword evidence="3" id="KW-0808">Transferase</keyword>
<keyword evidence="4" id="KW-0472">Membrane</keyword>
<dbReference type="Proteomes" id="UP001434337">
    <property type="component" value="Chromosome"/>
</dbReference>
<dbReference type="InterPro" id="IPR003406">
    <property type="entry name" value="Glyco_trans_14"/>
</dbReference>
<evidence type="ECO:0000313" key="6">
    <source>
        <dbReference type="EMBL" id="WZW98393.1"/>
    </source>
</evidence>
<dbReference type="Pfam" id="PF02485">
    <property type="entry name" value="Branch"/>
    <property type="match status" value="1"/>
</dbReference>
<gene>
    <name evidence="6" type="ORF">PCC79_16120</name>
</gene>
<evidence type="ECO:0000313" key="7">
    <source>
        <dbReference type="Proteomes" id="UP001434337"/>
    </source>
</evidence>
<evidence type="ECO:0000256" key="4">
    <source>
        <dbReference type="ARBA" id="ARBA00023136"/>
    </source>
</evidence>
<protein>
    <submittedName>
        <fullName evidence="6">Beta-1,6-N-acetylglucosaminyltransferase</fullName>
    </submittedName>
</protein>
<reference evidence="6 7" key="1">
    <citation type="journal article" date="2023" name="Environ Microbiome">
        <title>A coral-associated actinobacterium mitigates coral bleaching under heat stress.</title>
        <authorList>
            <person name="Li J."/>
            <person name="Zou Y."/>
            <person name="Li Q."/>
            <person name="Zhang J."/>
            <person name="Bourne D.G."/>
            <person name="Lyu Y."/>
            <person name="Liu C."/>
            <person name="Zhang S."/>
        </authorList>
    </citation>
    <scope>NUCLEOTIDE SEQUENCE [LARGE SCALE GENOMIC DNA]</scope>
    <source>
        <strain evidence="6 7">SCSIO 13291</strain>
    </source>
</reference>
<dbReference type="EMBL" id="CP115965">
    <property type="protein sequence ID" value="WZW98393.1"/>
    <property type="molecule type" value="Genomic_DNA"/>
</dbReference>
<proteinExistence type="predicted"/>
<comment type="subcellular location">
    <subcellularLocation>
        <location evidence="1">Membrane</location>
        <topology evidence="1">Single-pass type II membrane protein</topology>
    </subcellularLocation>
</comment>
<accession>A0ABZ3C6J5</accession>
<evidence type="ECO:0000256" key="3">
    <source>
        <dbReference type="ARBA" id="ARBA00022679"/>
    </source>
</evidence>
<sequence length="308" mass="35040">MGEAAFCYVVMAHNPDGVDRLVRRIRSLSPSANVLVRFEPHQGFDAEALRVAGAHPLASAIHVRWGSWELTAAMIEALATAEAEFHAEHYVLVSGTDYPIRSLAAWEREWVDQGADALVEQTPDQPDNWRFRWFLPEVRFPSQPSLYRAVRHVGWRIGTLTRPVLQVLPRFVEGDRRWFVGVRRPGVRPPVPIVKASQWMTLSARALRRVLDRDARESQLRRWFRTVRITDEIYLQSLVHDDPELRVVQGPTTLKEFGENPSSPLWLDADRLRRLTDGARAPFARKFAPDAPAELFAAADALADAERS</sequence>
<keyword evidence="7" id="KW-1185">Reference proteome</keyword>
<evidence type="ECO:0000256" key="2">
    <source>
        <dbReference type="ARBA" id="ARBA00022676"/>
    </source>
</evidence>
<keyword evidence="2" id="KW-0328">Glycosyltransferase</keyword>
<dbReference type="RefSeq" id="WP_342372443.1">
    <property type="nucleotide sequence ID" value="NZ_CP115965.1"/>
</dbReference>